<evidence type="ECO:0000256" key="1">
    <source>
        <dbReference type="ARBA" id="ARBA00023125"/>
    </source>
</evidence>
<proteinExistence type="inferred from homology"/>
<dbReference type="InterPro" id="IPR000119">
    <property type="entry name" value="Hist_DNA-bd"/>
</dbReference>
<dbReference type="PANTHER" id="PTHR33175">
    <property type="entry name" value="DNA-BINDING PROTEIN HU"/>
    <property type="match status" value="1"/>
</dbReference>
<dbReference type="Gene3D" id="4.10.520.10">
    <property type="entry name" value="IHF-like DNA-binding proteins"/>
    <property type="match status" value="1"/>
</dbReference>
<dbReference type="GO" id="GO:0003677">
    <property type="term" value="F:DNA binding"/>
    <property type="evidence" value="ECO:0007669"/>
    <property type="project" value="UniProtKB-KW"/>
</dbReference>
<dbReference type="PROSITE" id="PS00045">
    <property type="entry name" value="HISTONE_LIKE"/>
    <property type="match status" value="1"/>
</dbReference>
<feature type="signal peptide" evidence="3">
    <location>
        <begin position="1"/>
        <end position="22"/>
    </location>
</feature>
<keyword evidence="5" id="KW-1185">Reference proteome</keyword>
<comment type="caution">
    <text evidence="4">The sequence shown here is derived from an EMBL/GenBank/DDBJ whole genome shotgun (WGS) entry which is preliminary data.</text>
</comment>
<gene>
    <name evidence="4" type="ORF">Naga_100025g36</name>
</gene>
<protein>
    <submittedName>
        <fullName evidence="4">Histone family protein dna-binding protein</fullName>
    </submittedName>
</protein>
<dbReference type="OrthoDB" id="10261135at2759"/>
<dbReference type="EMBL" id="AZIL01000698">
    <property type="protein sequence ID" value="EWM26240.1"/>
    <property type="molecule type" value="Genomic_DNA"/>
</dbReference>
<dbReference type="AlphaFoldDB" id="W7TGU1"/>
<dbReference type="Pfam" id="PF00216">
    <property type="entry name" value="Bac_DNA_binding"/>
    <property type="match status" value="1"/>
</dbReference>
<evidence type="ECO:0000313" key="5">
    <source>
        <dbReference type="Proteomes" id="UP000019335"/>
    </source>
</evidence>
<evidence type="ECO:0000313" key="4">
    <source>
        <dbReference type="EMBL" id="EWM26240.1"/>
    </source>
</evidence>
<dbReference type="PANTHER" id="PTHR33175:SF3">
    <property type="entry name" value="DNA-BINDING PROTEIN HU-BETA"/>
    <property type="match status" value="1"/>
</dbReference>
<dbReference type="SUPFAM" id="SSF47729">
    <property type="entry name" value="IHF-like DNA-binding proteins"/>
    <property type="match status" value="1"/>
</dbReference>
<keyword evidence="3" id="KW-0732">Signal</keyword>
<evidence type="ECO:0000256" key="3">
    <source>
        <dbReference type="SAM" id="SignalP"/>
    </source>
</evidence>
<feature type="chain" id="PRO_5004900873" evidence="3">
    <location>
        <begin position="23"/>
        <end position="140"/>
    </location>
</feature>
<dbReference type="InterPro" id="IPR010992">
    <property type="entry name" value="IHF-like_DNA-bd_dom_sf"/>
</dbReference>
<dbReference type="GO" id="GO:0030527">
    <property type="term" value="F:structural constituent of chromatin"/>
    <property type="evidence" value="ECO:0007669"/>
    <property type="project" value="InterPro"/>
</dbReference>
<evidence type="ECO:0000256" key="2">
    <source>
        <dbReference type="RuleBase" id="RU003939"/>
    </source>
</evidence>
<name>W7TGU1_9STRA</name>
<organism evidence="4 5">
    <name type="scientific">Nannochloropsis gaditana</name>
    <dbReference type="NCBI Taxonomy" id="72520"/>
    <lineage>
        <taxon>Eukaryota</taxon>
        <taxon>Sar</taxon>
        <taxon>Stramenopiles</taxon>
        <taxon>Ochrophyta</taxon>
        <taxon>Eustigmatophyceae</taxon>
        <taxon>Eustigmatales</taxon>
        <taxon>Monodopsidaceae</taxon>
        <taxon>Nannochloropsis</taxon>
    </lineage>
</organism>
<sequence length="140" mass="14970">MLRSSTSFFLLFLALTASIIHAFLHVNIPTPSRGQPLMMATKAETSLKKTELLDQVVQKSGVTKAVADKVLAAVTDSIAESMADGKKVSLVGFGSFGTSVRSARMARNPRTGEPIQVPETTVATFAPSKVLKDKINHRAS</sequence>
<reference evidence="4 5" key="1">
    <citation type="journal article" date="2014" name="Mol. Plant">
        <title>Chromosome Scale Genome Assembly and Transcriptome Profiling of Nannochloropsis gaditana in Nitrogen Depletion.</title>
        <authorList>
            <person name="Corteggiani Carpinelli E."/>
            <person name="Telatin A."/>
            <person name="Vitulo N."/>
            <person name="Forcato C."/>
            <person name="D'Angelo M."/>
            <person name="Schiavon R."/>
            <person name="Vezzi A."/>
            <person name="Giacometti G.M."/>
            <person name="Morosinotto T."/>
            <person name="Valle G."/>
        </authorList>
    </citation>
    <scope>NUCLEOTIDE SEQUENCE [LARGE SCALE GENOMIC DNA]</scope>
    <source>
        <strain evidence="4 5">B-31</strain>
    </source>
</reference>
<comment type="similarity">
    <text evidence="2">Belongs to the bacterial histone-like protein family.</text>
</comment>
<dbReference type="InterPro" id="IPR020816">
    <property type="entry name" value="Histone-like_DNA-bd_CS"/>
</dbReference>
<dbReference type="Proteomes" id="UP000019335">
    <property type="component" value="Chromosome 9"/>
</dbReference>
<accession>W7TGU1</accession>
<dbReference type="SMART" id="SM00411">
    <property type="entry name" value="BHL"/>
    <property type="match status" value="1"/>
</dbReference>
<dbReference type="CDD" id="cd13831">
    <property type="entry name" value="HU"/>
    <property type="match status" value="1"/>
</dbReference>
<keyword evidence="1 4" id="KW-0238">DNA-binding</keyword>
<dbReference type="PRINTS" id="PR01727">
    <property type="entry name" value="DNABINDINGHU"/>
</dbReference>